<dbReference type="InterPro" id="IPR036388">
    <property type="entry name" value="WH-like_DNA-bd_sf"/>
</dbReference>
<name>M0L2B7_9EURY</name>
<dbReference type="InterPro" id="IPR013668">
    <property type="entry name" value="RNase_R_HTH_12"/>
</dbReference>
<dbReference type="InterPro" id="IPR011991">
    <property type="entry name" value="ArsR-like_HTH"/>
</dbReference>
<protein>
    <submittedName>
        <fullName evidence="2">Phage PhiH1 repressor protein-like protein</fullName>
    </submittedName>
</protein>
<dbReference type="PATRIC" id="fig|662475.6.peg.253"/>
<dbReference type="InterPro" id="IPR036390">
    <property type="entry name" value="WH_DNA-bd_sf"/>
</dbReference>
<comment type="caution">
    <text evidence="2">The sequence shown here is derived from an EMBL/GenBank/DDBJ whole genome shotgun (WGS) entry which is preliminary data.</text>
</comment>
<evidence type="ECO:0000259" key="1">
    <source>
        <dbReference type="Pfam" id="PF08461"/>
    </source>
</evidence>
<evidence type="ECO:0000313" key="3">
    <source>
        <dbReference type="Proteomes" id="UP000011687"/>
    </source>
</evidence>
<reference evidence="2 3" key="1">
    <citation type="journal article" date="2014" name="PLoS Genet.">
        <title>Phylogenetically driven sequencing of extremely halophilic archaea reveals strategies for static and dynamic osmo-response.</title>
        <authorList>
            <person name="Becker E.A."/>
            <person name="Seitzer P.M."/>
            <person name="Tritt A."/>
            <person name="Larsen D."/>
            <person name="Krusor M."/>
            <person name="Yao A.I."/>
            <person name="Wu D."/>
            <person name="Madern D."/>
            <person name="Eisen J.A."/>
            <person name="Darling A.E."/>
            <person name="Facciotti M.T."/>
        </authorList>
    </citation>
    <scope>NUCLEOTIDE SEQUENCE [LARGE SCALE GENOMIC DNA]</scope>
    <source>
        <strain evidence="2 3">ATCC 33799</strain>
    </source>
</reference>
<dbReference type="Gene3D" id="1.10.10.10">
    <property type="entry name" value="Winged helix-like DNA-binding domain superfamily/Winged helix DNA-binding domain"/>
    <property type="match status" value="1"/>
</dbReference>
<dbReference type="CDD" id="cd00090">
    <property type="entry name" value="HTH_ARSR"/>
    <property type="match status" value="1"/>
</dbReference>
<evidence type="ECO:0000313" key="2">
    <source>
        <dbReference type="EMBL" id="EMA26140.1"/>
    </source>
</evidence>
<accession>M0L2B7</accession>
<dbReference type="Proteomes" id="UP000011687">
    <property type="component" value="Unassembled WGS sequence"/>
</dbReference>
<proteinExistence type="predicted"/>
<gene>
    <name evidence="2" type="ORF">C435_01315</name>
</gene>
<sequence>MTGRDDFILEFLADSGAILNKKALEINLAEIGADVSYSTIQRRLPKLEKAGLVEQVREEGAWYQITQKGEKYLSGDFDLREEPEPDE</sequence>
<dbReference type="EMBL" id="AOLS01000009">
    <property type="protein sequence ID" value="EMA26140.1"/>
    <property type="molecule type" value="Genomic_DNA"/>
</dbReference>
<dbReference type="AlphaFoldDB" id="M0L2B7"/>
<feature type="domain" description="Ribonuclease R winged-helix" evidence="1">
    <location>
        <begin position="8"/>
        <end position="73"/>
    </location>
</feature>
<keyword evidence="3" id="KW-1185">Reference proteome</keyword>
<dbReference type="Pfam" id="PF08461">
    <property type="entry name" value="WHD_RNase_R"/>
    <property type="match status" value="1"/>
</dbReference>
<organism evidence="2 3">
    <name type="scientific">Haloarcula marismortui ATCC 33799</name>
    <dbReference type="NCBI Taxonomy" id="662475"/>
    <lineage>
        <taxon>Archaea</taxon>
        <taxon>Methanobacteriati</taxon>
        <taxon>Methanobacteriota</taxon>
        <taxon>Stenosarchaea group</taxon>
        <taxon>Halobacteria</taxon>
        <taxon>Halobacteriales</taxon>
        <taxon>Haloarculaceae</taxon>
        <taxon>Haloarcula</taxon>
    </lineage>
</organism>
<dbReference type="SUPFAM" id="SSF46785">
    <property type="entry name" value="Winged helix' DNA-binding domain"/>
    <property type="match status" value="1"/>
</dbReference>